<gene>
    <name evidence="1" type="ORF">METZ01_LOCUS84168</name>
</gene>
<proteinExistence type="predicted"/>
<name>A0A381UTM6_9ZZZZ</name>
<protein>
    <submittedName>
        <fullName evidence="1">Uncharacterized protein</fullName>
    </submittedName>
</protein>
<dbReference type="AlphaFoldDB" id="A0A381UTM6"/>
<sequence length="44" mass="4584">MRVSWTSYVTAATVVSLVCWSQQPVETQTAQEAGTVTSPAAPSG</sequence>
<reference evidence="1" key="1">
    <citation type="submission" date="2018-05" db="EMBL/GenBank/DDBJ databases">
        <authorList>
            <person name="Lanie J.A."/>
            <person name="Ng W.-L."/>
            <person name="Kazmierczak K.M."/>
            <person name="Andrzejewski T.M."/>
            <person name="Davidsen T.M."/>
            <person name="Wayne K.J."/>
            <person name="Tettelin H."/>
            <person name="Glass J.I."/>
            <person name="Rusch D."/>
            <person name="Podicherti R."/>
            <person name="Tsui H.-C.T."/>
            <person name="Winkler M.E."/>
        </authorList>
    </citation>
    <scope>NUCLEOTIDE SEQUENCE</scope>
</reference>
<organism evidence="1">
    <name type="scientific">marine metagenome</name>
    <dbReference type="NCBI Taxonomy" id="408172"/>
    <lineage>
        <taxon>unclassified sequences</taxon>
        <taxon>metagenomes</taxon>
        <taxon>ecological metagenomes</taxon>
    </lineage>
</organism>
<dbReference type="EMBL" id="UINC01007082">
    <property type="protein sequence ID" value="SVA31314.1"/>
    <property type="molecule type" value="Genomic_DNA"/>
</dbReference>
<feature type="non-terminal residue" evidence="1">
    <location>
        <position position="44"/>
    </location>
</feature>
<accession>A0A381UTM6</accession>
<evidence type="ECO:0000313" key="1">
    <source>
        <dbReference type="EMBL" id="SVA31314.1"/>
    </source>
</evidence>